<dbReference type="Proteomes" id="UP001458946">
    <property type="component" value="Unassembled WGS sequence"/>
</dbReference>
<gene>
    <name evidence="1" type="ORF">Dxin01_01075</name>
</gene>
<dbReference type="EMBL" id="BAABRN010000008">
    <property type="protein sequence ID" value="GAA5501343.1"/>
    <property type="molecule type" value="Genomic_DNA"/>
</dbReference>
<sequence>MNDVIWQAFTEAFKSWNMSGPALHPPQTRATQYFGESLPIPELFTLEDAENIRLNLGKSFDDAKSLLTTQLGEGKYLGKKLWSFDEQEPMLIENIQWEGEKYNLLPTVKVSGLESLCSVSIQLLPKQEVVS</sequence>
<comment type="caution">
    <text evidence="1">The sequence shown here is derived from an EMBL/GenBank/DDBJ whole genome shotgun (WGS) entry which is preliminary data.</text>
</comment>
<reference evidence="1 2" key="1">
    <citation type="submission" date="2024-02" db="EMBL/GenBank/DDBJ databases">
        <title>Deinococcus xinjiangensis NBRC 107630.</title>
        <authorList>
            <person name="Ichikawa N."/>
            <person name="Katano-Makiyama Y."/>
            <person name="Hidaka K."/>
        </authorList>
    </citation>
    <scope>NUCLEOTIDE SEQUENCE [LARGE SCALE GENOMIC DNA]</scope>
    <source>
        <strain evidence="1 2">NBRC 107630</strain>
    </source>
</reference>
<evidence type="ECO:0000313" key="1">
    <source>
        <dbReference type="EMBL" id="GAA5501343.1"/>
    </source>
</evidence>
<evidence type="ECO:0000313" key="2">
    <source>
        <dbReference type="Proteomes" id="UP001458946"/>
    </source>
</evidence>
<name>A0ABP9V7T9_9DEIO</name>
<proteinExistence type="predicted"/>
<protein>
    <submittedName>
        <fullName evidence="1">Uncharacterized protein</fullName>
    </submittedName>
</protein>
<keyword evidence="2" id="KW-1185">Reference proteome</keyword>
<organism evidence="1 2">
    <name type="scientific">Deinococcus xinjiangensis</name>
    <dbReference type="NCBI Taxonomy" id="457454"/>
    <lineage>
        <taxon>Bacteria</taxon>
        <taxon>Thermotogati</taxon>
        <taxon>Deinococcota</taxon>
        <taxon>Deinococci</taxon>
        <taxon>Deinococcales</taxon>
        <taxon>Deinococcaceae</taxon>
        <taxon>Deinococcus</taxon>
    </lineage>
</organism>
<accession>A0ABP9V7T9</accession>
<dbReference type="RefSeq" id="WP_353541317.1">
    <property type="nucleotide sequence ID" value="NZ_BAABRN010000008.1"/>
</dbReference>